<dbReference type="EMBL" id="CABVGP010000002">
    <property type="protein sequence ID" value="VVJ19916.1"/>
    <property type="molecule type" value="Genomic_DNA"/>
</dbReference>
<evidence type="ECO:0000313" key="1">
    <source>
        <dbReference type="EMBL" id="VVJ19916.1"/>
    </source>
</evidence>
<name>A0A6I8LWM6_9PSEU</name>
<accession>A0A6I8LWM6</accession>
<reference evidence="1 2" key="1">
    <citation type="submission" date="2019-09" db="EMBL/GenBank/DDBJ databases">
        <authorList>
            <person name="Leyn A S."/>
        </authorList>
    </citation>
    <scope>NUCLEOTIDE SEQUENCE [LARGE SCALE GENOMIC DNA]</scope>
    <source>
        <strain evidence="1">AA231_1</strain>
    </source>
</reference>
<organism evidence="1 2">
    <name type="scientific">Amycolatopsis camponoti</name>
    <dbReference type="NCBI Taxonomy" id="2606593"/>
    <lineage>
        <taxon>Bacteria</taxon>
        <taxon>Bacillati</taxon>
        <taxon>Actinomycetota</taxon>
        <taxon>Actinomycetes</taxon>
        <taxon>Pseudonocardiales</taxon>
        <taxon>Pseudonocardiaceae</taxon>
        <taxon>Amycolatopsis</taxon>
    </lineage>
</organism>
<dbReference type="Proteomes" id="UP000399805">
    <property type="component" value="Unassembled WGS sequence"/>
</dbReference>
<gene>
    <name evidence="1" type="ORF">AA23TX_04937</name>
</gene>
<sequence length="63" mass="6299">MLGQGKVRFTGAVRHAGSGCSGAGGVPKEDSVHHAVSDICSAGLLTVDSFVTPMSVSDGKGLR</sequence>
<keyword evidence="2" id="KW-1185">Reference proteome</keyword>
<protein>
    <submittedName>
        <fullName evidence="1">Uncharacterized protein</fullName>
    </submittedName>
</protein>
<evidence type="ECO:0000313" key="2">
    <source>
        <dbReference type="Proteomes" id="UP000399805"/>
    </source>
</evidence>
<proteinExistence type="predicted"/>
<dbReference type="AlphaFoldDB" id="A0A6I8LWM6"/>